<evidence type="ECO:0000313" key="2">
    <source>
        <dbReference type="Proteomes" id="UP001172101"/>
    </source>
</evidence>
<dbReference type="Proteomes" id="UP001172101">
    <property type="component" value="Unassembled WGS sequence"/>
</dbReference>
<feature type="non-terminal residue" evidence="1">
    <location>
        <position position="1"/>
    </location>
</feature>
<evidence type="ECO:0000313" key="1">
    <source>
        <dbReference type="EMBL" id="KAK0716844.1"/>
    </source>
</evidence>
<sequence>WTSSDAQSLCSADCVDSLNAWESRVNTVCGDETTIQNGIIVKARALPLTFTYNAGLVCTRDATSSWCFVESQSWRGSDYIRYDTSMCFSDGDNNSTVAPQCWDPNFDLDEIDSDMAAIRNLYGKDLYCSECFLQLYCKRLLNPWLPVSNFTDYLIGQFDDLQSNCSTTLPYSTSASTLYVGDAPTSTSATGPTATGPSTTTTPACLGQRVQPLESWLICDDLSDTFVS</sequence>
<organism evidence="1 2">
    <name type="scientific">Lasiosphaeria miniovina</name>
    <dbReference type="NCBI Taxonomy" id="1954250"/>
    <lineage>
        <taxon>Eukaryota</taxon>
        <taxon>Fungi</taxon>
        <taxon>Dikarya</taxon>
        <taxon>Ascomycota</taxon>
        <taxon>Pezizomycotina</taxon>
        <taxon>Sordariomycetes</taxon>
        <taxon>Sordariomycetidae</taxon>
        <taxon>Sordariales</taxon>
        <taxon>Lasiosphaeriaceae</taxon>
        <taxon>Lasiosphaeria</taxon>
    </lineage>
</organism>
<proteinExistence type="predicted"/>
<dbReference type="EMBL" id="JAUIRO010000004">
    <property type="protein sequence ID" value="KAK0716844.1"/>
    <property type="molecule type" value="Genomic_DNA"/>
</dbReference>
<name>A0AA40AJ83_9PEZI</name>
<gene>
    <name evidence="1" type="ORF">B0T26DRAFT_646015</name>
</gene>
<comment type="caution">
    <text evidence="1">The sequence shown here is derived from an EMBL/GenBank/DDBJ whole genome shotgun (WGS) entry which is preliminary data.</text>
</comment>
<dbReference type="RefSeq" id="XP_060295637.1">
    <property type="nucleotide sequence ID" value="XM_060437776.1"/>
</dbReference>
<protein>
    <submittedName>
        <fullName evidence="1">Uncharacterized protein</fullName>
    </submittedName>
</protein>
<dbReference type="GeneID" id="85321046"/>
<reference evidence="1" key="1">
    <citation type="submission" date="2023-06" db="EMBL/GenBank/DDBJ databases">
        <title>Genome-scale phylogeny and comparative genomics of the fungal order Sordariales.</title>
        <authorList>
            <consortium name="Lawrence Berkeley National Laboratory"/>
            <person name="Hensen N."/>
            <person name="Bonometti L."/>
            <person name="Westerberg I."/>
            <person name="Brannstrom I.O."/>
            <person name="Guillou S."/>
            <person name="Cros-Aarteil S."/>
            <person name="Calhoun S."/>
            <person name="Haridas S."/>
            <person name="Kuo A."/>
            <person name="Mondo S."/>
            <person name="Pangilinan J."/>
            <person name="Riley R."/>
            <person name="LaButti K."/>
            <person name="Andreopoulos B."/>
            <person name="Lipzen A."/>
            <person name="Chen C."/>
            <person name="Yanf M."/>
            <person name="Daum C."/>
            <person name="Ng V."/>
            <person name="Clum A."/>
            <person name="Steindorff A."/>
            <person name="Ohm R."/>
            <person name="Martin F."/>
            <person name="Silar P."/>
            <person name="Natvig D."/>
            <person name="Lalanne C."/>
            <person name="Gautier V."/>
            <person name="Ament-velasquez S.L."/>
            <person name="Kruys A."/>
            <person name="Hutchinson M.I."/>
            <person name="Powell A.J."/>
            <person name="Barry K."/>
            <person name="Miller A.N."/>
            <person name="Grigoriev I.V."/>
            <person name="Debuchy R."/>
            <person name="Gladieux P."/>
            <person name="Thoren M.H."/>
            <person name="Johannesson H."/>
        </authorList>
    </citation>
    <scope>NUCLEOTIDE SEQUENCE</scope>
    <source>
        <strain evidence="1">SMH2392-1A</strain>
    </source>
</reference>
<accession>A0AA40AJ83</accession>
<dbReference type="AlphaFoldDB" id="A0AA40AJ83"/>
<keyword evidence="2" id="KW-1185">Reference proteome</keyword>